<dbReference type="EMBL" id="FOQD01000001">
    <property type="protein sequence ID" value="SFH60638.1"/>
    <property type="molecule type" value="Genomic_DNA"/>
</dbReference>
<evidence type="ECO:0000259" key="1">
    <source>
        <dbReference type="Pfam" id="PF01370"/>
    </source>
</evidence>
<dbReference type="AlphaFoldDB" id="A0A1I3BEE1"/>
<dbReference type="InterPro" id="IPR036291">
    <property type="entry name" value="NAD(P)-bd_dom_sf"/>
</dbReference>
<dbReference type="Pfam" id="PF01370">
    <property type="entry name" value="Epimerase"/>
    <property type="match status" value="1"/>
</dbReference>
<reference evidence="3" key="1">
    <citation type="submission" date="2016-10" db="EMBL/GenBank/DDBJ databases">
        <authorList>
            <person name="Varghese N."/>
            <person name="Submissions S."/>
        </authorList>
    </citation>
    <scope>NUCLEOTIDE SEQUENCE [LARGE SCALE GENOMIC DNA]</scope>
    <source>
        <strain evidence="3">DSM 26348</strain>
    </source>
</reference>
<evidence type="ECO:0000313" key="3">
    <source>
        <dbReference type="Proteomes" id="UP000199518"/>
    </source>
</evidence>
<dbReference type="PANTHER" id="PTHR48079:SF6">
    <property type="entry name" value="NAD(P)-BINDING DOMAIN-CONTAINING PROTEIN-RELATED"/>
    <property type="match status" value="1"/>
</dbReference>
<dbReference type="InterPro" id="IPR051783">
    <property type="entry name" value="NAD(P)-dependent_oxidoreduct"/>
</dbReference>
<dbReference type="Proteomes" id="UP000199518">
    <property type="component" value="Unassembled WGS sequence"/>
</dbReference>
<name>A0A1I3BEE1_9PLAN</name>
<dbReference type="GO" id="GO:0005737">
    <property type="term" value="C:cytoplasm"/>
    <property type="evidence" value="ECO:0007669"/>
    <property type="project" value="TreeGrafter"/>
</dbReference>
<proteinExistence type="predicted"/>
<sequence>MCRKPFRSRPNPERVPIQILIIGCGYLGLRAAHAWLERGHIVSALTRSSQRAAEWERIGIQPVVGDVLDPASLESLPTADVCLYAVGYDRTAPADKRSVYVDGLANVLAEIRPKIPRLIYISSTSVYGQDHGETVNEDSPCVPISEGGEICLAAEQLIRQATGADFRSCILRLAGIYGPQRLIARVEQLRAGTPLTGNPEAWLNLIHVDDAVSAVLRLAEQDSFGPLYLLSDASPLRRREFYAGIAELVGAPAPVFVAGGETGLNKRCDSTRIRHELNWELQYPDAVATLRTLF</sequence>
<gene>
    <name evidence="2" type="ORF">SAMN05421753_101411</name>
</gene>
<protein>
    <submittedName>
        <fullName evidence="2">Nucleoside-diphosphate-sugar epimerase</fullName>
    </submittedName>
</protein>
<evidence type="ECO:0000313" key="2">
    <source>
        <dbReference type="EMBL" id="SFH60638.1"/>
    </source>
</evidence>
<dbReference type="GO" id="GO:0004029">
    <property type="term" value="F:aldehyde dehydrogenase (NAD+) activity"/>
    <property type="evidence" value="ECO:0007669"/>
    <property type="project" value="TreeGrafter"/>
</dbReference>
<dbReference type="OrthoDB" id="9808276at2"/>
<organism evidence="2 3">
    <name type="scientific">Planctomicrobium piriforme</name>
    <dbReference type="NCBI Taxonomy" id="1576369"/>
    <lineage>
        <taxon>Bacteria</taxon>
        <taxon>Pseudomonadati</taxon>
        <taxon>Planctomycetota</taxon>
        <taxon>Planctomycetia</taxon>
        <taxon>Planctomycetales</taxon>
        <taxon>Planctomycetaceae</taxon>
        <taxon>Planctomicrobium</taxon>
    </lineage>
</organism>
<dbReference type="Gene3D" id="3.40.50.720">
    <property type="entry name" value="NAD(P)-binding Rossmann-like Domain"/>
    <property type="match status" value="1"/>
</dbReference>
<dbReference type="SUPFAM" id="SSF51735">
    <property type="entry name" value="NAD(P)-binding Rossmann-fold domains"/>
    <property type="match status" value="1"/>
</dbReference>
<keyword evidence="3" id="KW-1185">Reference proteome</keyword>
<dbReference type="CDD" id="cd05266">
    <property type="entry name" value="SDR_a4"/>
    <property type="match status" value="1"/>
</dbReference>
<dbReference type="InterPro" id="IPR001509">
    <property type="entry name" value="Epimerase_deHydtase"/>
</dbReference>
<dbReference type="PANTHER" id="PTHR48079">
    <property type="entry name" value="PROTEIN YEEZ"/>
    <property type="match status" value="1"/>
</dbReference>
<accession>A0A1I3BEE1</accession>
<feature type="domain" description="NAD-dependent epimerase/dehydratase" evidence="1">
    <location>
        <begin position="19"/>
        <end position="222"/>
    </location>
</feature>
<dbReference type="STRING" id="1576369.SAMN05421753_101411"/>